<evidence type="ECO:0000256" key="2">
    <source>
        <dbReference type="ARBA" id="ARBA00023125"/>
    </source>
</evidence>
<dbReference type="Proteomes" id="UP000322634">
    <property type="component" value="Unassembled WGS sequence"/>
</dbReference>
<dbReference type="EMBL" id="VSFF01000005">
    <property type="protein sequence ID" value="TYC15459.1"/>
    <property type="molecule type" value="Genomic_DNA"/>
</dbReference>
<feature type="compositionally biased region" description="Polar residues" evidence="4">
    <location>
        <begin position="1"/>
        <end position="12"/>
    </location>
</feature>
<keyword evidence="7" id="KW-1185">Reference proteome</keyword>
<evidence type="ECO:0000256" key="4">
    <source>
        <dbReference type="SAM" id="MobiDB-lite"/>
    </source>
</evidence>
<dbReference type="PANTHER" id="PTHR46796">
    <property type="entry name" value="HTH-TYPE TRANSCRIPTIONAL ACTIVATOR RHAS-RELATED"/>
    <property type="match status" value="1"/>
</dbReference>
<dbReference type="InterPro" id="IPR037923">
    <property type="entry name" value="HTH-like"/>
</dbReference>
<dbReference type="GO" id="GO:0043565">
    <property type="term" value="F:sequence-specific DNA binding"/>
    <property type="evidence" value="ECO:0007669"/>
    <property type="project" value="InterPro"/>
</dbReference>
<gene>
    <name evidence="6" type="ORF">FXF65_13125</name>
</gene>
<protein>
    <submittedName>
        <fullName evidence="6">AraC family transcriptional regulator</fullName>
    </submittedName>
</protein>
<dbReference type="InterPro" id="IPR050204">
    <property type="entry name" value="AraC_XylS_family_regulators"/>
</dbReference>
<keyword evidence="2" id="KW-0238">DNA-binding</keyword>
<keyword evidence="3" id="KW-0804">Transcription</keyword>
<accession>A0A5D0UEC4</accession>
<dbReference type="Gene3D" id="1.10.10.60">
    <property type="entry name" value="Homeodomain-like"/>
    <property type="match status" value="2"/>
</dbReference>
<evidence type="ECO:0000313" key="6">
    <source>
        <dbReference type="EMBL" id="TYC15459.1"/>
    </source>
</evidence>
<keyword evidence="1" id="KW-0805">Transcription regulation</keyword>
<feature type="compositionally biased region" description="Low complexity" evidence="4">
    <location>
        <begin position="20"/>
        <end position="29"/>
    </location>
</feature>
<dbReference type="InterPro" id="IPR018060">
    <property type="entry name" value="HTH_AraC"/>
</dbReference>
<dbReference type="Gene3D" id="2.60.120.10">
    <property type="entry name" value="Jelly Rolls"/>
    <property type="match status" value="1"/>
</dbReference>
<dbReference type="AlphaFoldDB" id="A0A5D0UEC4"/>
<evidence type="ECO:0000256" key="3">
    <source>
        <dbReference type="ARBA" id="ARBA00023163"/>
    </source>
</evidence>
<name>A0A5D0UEC4_9ACTN</name>
<comment type="caution">
    <text evidence="6">The sequence shown here is derived from an EMBL/GenBank/DDBJ whole genome shotgun (WGS) entry which is preliminary data.</text>
</comment>
<sequence length="387" mass="40829">MPDNSGAVTDSTRAVPAKTGSVSGSSGSVLDGNSAAAENACTVSALTGVVSENNGSVSGCGGVVGESARAVPGGGRRVGGGVRVGAGRDVVLGQRGERRGERDRVVWTRVGGVQGGPLDLLTARIGRRHYAPHIHDQYAIGVTVDGLETMRYRGERVYSGAGSVVVVEPGEAHTGGPAREEGFAYLCVYPDPELLGAVLAEDPGPSPLWPHFREPIIGDLRLGEELRLAHRALRLGEDPLEGESRLLGVLGALVRRHARPGRPAAVPGRRAADARRIARAVAERLSVEVTAPPTLAEVAADLEMSRYQLLRTFRDVVGMPPYAWLAQHRVTRARALLDAGHRPAEAAFLVGFADQAHLTRWFRRVVGVTPGAYRNSVQDGGGSRRAS</sequence>
<dbReference type="SMART" id="SM00342">
    <property type="entry name" value="HTH_ARAC"/>
    <property type="match status" value="1"/>
</dbReference>
<evidence type="ECO:0000259" key="5">
    <source>
        <dbReference type="PROSITE" id="PS01124"/>
    </source>
</evidence>
<dbReference type="InterPro" id="IPR009057">
    <property type="entry name" value="Homeodomain-like_sf"/>
</dbReference>
<dbReference type="Pfam" id="PF12833">
    <property type="entry name" value="HTH_18"/>
    <property type="match status" value="1"/>
</dbReference>
<dbReference type="OrthoDB" id="3172070at2"/>
<dbReference type="InterPro" id="IPR014710">
    <property type="entry name" value="RmlC-like_jellyroll"/>
</dbReference>
<dbReference type="GO" id="GO:0003700">
    <property type="term" value="F:DNA-binding transcription factor activity"/>
    <property type="evidence" value="ECO:0007669"/>
    <property type="project" value="InterPro"/>
</dbReference>
<organism evidence="6 7">
    <name type="scientific">Actinomadura syzygii</name>
    <dbReference type="NCBI Taxonomy" id="1427538"/>
    <lineage>
        <taxon>Bacteria</taxon>
        <taxon>Bacillati</taxon>
        <taxon>Actinomycetota</taxon>
        <taxon>Actinomycetes</taxon>
        <taxon>Streptosporangiales</taxon>
        <taxon>Thermomonosporaceae</taxon>
        <taxon>Actinomadura</taxon>
    </lineage>
</organism>
<dbReference type="SUPFAM" id="SSF51215">
    <property type="entry name" value="Regulatory protein AraC"/>
    <property type="match status" value="1"/>
</dbReference>
<dbReference type="PANTHER" id="PTHR46796:SF2">
    <property type="entry name" value="TRANSCRIPTIONAL REGULATORY PROTEIN"/>
    <property type="match status" value="1"/>
</dbReference>
<dbReference type="Pfam" id="PF02311">
    <property type="entry name" value="AraC_binding"/>
    <property type="match status" value="1"/>
</dbReference>
<feature type="region of interest" description="Disordered" evidence="4">
    <location>
        <begin position="1"/>
        <end position="31"/>
    </location>
</feature>
<dbReference type="SUPFAM" id="SSF46689">
    <property type="entry name" value="Homeodomain-like"/>
    <property type="match status" value="2"/>
</dbReference>
<reference evidence="6 7" key="1">
    <citation type="submission" date="2019-08" db="EMBL/GenBank/DDBJ databases">
        <title>Actinomadura sp. nov. CYP1-5 isolated from mountain soil.</title>
        <authorList>
            <person name="Songsumanus A."/>
            <person name="Kuncharoen N."/>
            <person name="Kudo T."/>
            <person name="Yuki M."/>
            <person name="Igarashi Y."/>
            <person name="Tanasupawat S."/>
        </authorList>
    </citation>
    <scope>NUCLEOTIDE SEQUENCE [LARGE SCALE GENOMIC DNA]</scope>
    <source>
        <strain evidence="6 7">GKU157</strain>
    </source>
</reference>
<evidence type="ECO:0000313" key="7">
    <source>
        <dbReference type="Proteomes" id="UP000322634"/>
    </source>
</evidence>
<dbReference type="PROSITE" id="PS01124">
    <property type="entry name" value="HTH_ARAC_FAMILY_2"/>
    <property type="match status" value="1"/>
</dbReference>
<proteinExistence type="predicted"/>
<feature type="domain" description="HTH araC/xylS-type" evidence="5">
    <location>
        <begin position="275"/>
        <end position="376"/>
    </location>
</feature>
<evidence type="ECO:0000256" key="1">
    <source>
        <dbReference type="ARBA" id="ARBA00023015"/>
    </source>
</evidence>
<dbReference type="InterPro" id="IPR003313">
    <property type="entry name" value="AraC-bd"/>
</dbReference>